<proteinExistence type="inferred from homology"/>
<comment type="similarity">
    <text evidence="1">Belongs to the type-I restriction system S methylase family.</text>
</comment>
<dbReference type="SUPFAM" id="SSF116734">
    <property type="entry name" value="DNA methylase specificity domain"/>
    <property type="match status" value="2"/>
</dbReference>
<evidence type="ECO:0000256" key="2">
    <source>
        <dbReference type="ARBA" id="ARBA00022747"/>
    </source>
</evidence>
<dbReference type="RefSeq" id="WP_184948948.1">
    <property type="nucleotide sequence ID" value="NZ_BOMC01000081.1"/>
</dbReference>
<organism evidence="5 6">
    <name type="scientific">Paractinoplanes abujensis</name>
    <dbReference type="NCBI Taxonomy" id="882441"/>
    <lineage>
        <taxon>Bacteria</taxon>
        <taxon>Bacillati</taxon>
        <taxon>Actinomycetota</taxon>
        <taxon>Actinomycetes</taxon>
        <taxon>Micromonosporales</taxon>
        <taxon>Micromonosporaceae</taxon>
        <taxon>Paractinoplanes</taxon>
    </lineage>
</organism>
<comment type="caution">
    <text evidence="5">The sequence shown here is derived from an EMBL/GenBank/DDBJ whole genome shotgun (WGS) entry which is preliminary data.</text>
</comment>
<keyword evidence="3" id="KW-0238">DNA-binding</keyword>
<dbReference type="Proteomes" id="UP000542742">
    <property type="component" value="Unassembled WGS sequence"/>
</dbReference>
<evidence type="ECO:0000256" key="1">
    <source>
        <dbReference type="ARBA" id="ARBA00010923"/>
    </source>
</evidence>
<evidence type="ECO:0000313" key="5">
    <source>
        <dbReference type="EMBL" id="MBB4689909.1"/>
    </source>
</evidence>
<keyword evidence="6" id="KW-1185">Reference proteome</keyword>
<feature type="domain" description="Type I restriction modification DNA specificity" evidence="4">
    <location>
        <begin position="227"/>
        <end position="386"/>
    </location>
</feature>
<evidence type="ECO:0000313" key="6">
    <source>
        <dbReference type="Proteomes" id="UP000542742"/>
    </source>
</evidence>
<evidence type="ECO:0000259" key="4">
    <source>
        <dbReference type="Pfam" id="PF01420"/>
    </source>
</evidence>
<accession>A0A7W7CJV8</accession>
<feature type="domain" description="Type I restriction modification DNA specificity" evidence="4">
    <location>
        <begin position="11"/>
        <end position="180"/>
    </location>
</feature>
<dbReference type="InterPro" id="IPR044946">
    <property type="entry name" value="Restrct_endonuc_typeI_TRD_sf"/>
</dbReference>
<keyword evidence="2" id="KW-0680">Restriction system</keyword>
<evidence type="ECO:0000256" key="3">
    <source>
        <dbReference type="ARBA" id="ARBA00023125"/>
    </source>
</evidence>
<dbReference type="EC" id="3.1.21.3" evidence="5"/>
<dbReference type="InterPro" id="IPR000055">
    <property type="entry name" value="Restrct_endonuc_typeI_TRD"/>
</dbReference>
<dbReference type="CDD" id="cd17280">
    <property type="entry name" value="RMtype1_S_MspEN3ORF6650P_TRD2-CR2_like"/>
    <property type="match status" value="1"/>
</dbReference>
<name>A0A7W7CJV8_9ACTN</name>
<keyword evidence="5" id="KW-0378">Hydrolase</keyword>
<dbReference type="AlphaFoldDB" id="A0A7W7CJV8"/>
<dbReference type="Pfam" id="PF01420">
    <property type="entry name" value="Methylase_S"/>
    <property type="match status" value="2"/>
</dbReference>
<dbReference type="Gene3D" id="1.10.287.1120">
    <property type="entry name" value="Bipartite methylase S protein"/>
    <property type="match status" value="1"/>
</dbReference>
<gene>
    <name evidence="5" type="ORF">BKA14_000057</name>
</gene>
<dbReference type="GO" id="GO:0009307">
    <property type="term" value="P:DNA restriction-modification system"/>
    <property type="evidence" value="ECO:0007669"/>
    <property type="project" value="UniProtKB-KW"/>
</dbReference>
<dbReference type="PANTHER" id="PTHR30408:SF12">
    <property type="entry name" value="TYPE I RESTRICTION ENZYME MJAVIII SPECIFICITY SUBUNIT"/>
    <property type="match status" value="1"/>
</dbReference>
<dbReference type="GO" id="GO:0009035">
    <property type="term" value="F:type I site-specific deoxyribonuclease activity"/>
    <property type="evidence" value="ECO:0007669"/>
    <property type="project" value="UniProtKB-EC"/>
</dbReference>
<dbReference type="PANTHER" id="PTHR30408">
    <property type="entry name" value="TYPE-1 RESTRICTION ENZYME ECOKI SPECIFICITY PROTEIN"/>
    <property type="match status" value="1"/>
</dbReference>
<sequence>MNRVAPWLTNSRWPTVPIRYLARLGTGHTPSRQHPEYWEDCDTPWMTLADVWQLRGGTVDYVHETKDMISKLGLVNSAAVLHPAGTVMLSRTASVGFSGIMARDMATSQDFATWTCGERLHPKYLLYVLRAMAPDLRRVAAGSTHKTIYMPDIEELRMPAPSMEEQRRIADFLDAATSSIDRLSSLTARQLSAIEERGIEFARVMTTGTGEPDSRRTGVSWMPHMHKDWRLHRVGRVFRTGSGTTPTSSNADYFGDGSPWVNTGDLRDGPVVDVKRSVTQLALRDFSALKTYAPGSLVVAMYGATIGRLGILGMRACVNQACCVLAESPVIDSKYAFYWFLSQRQEIIGLASGGGQPNISQDVIRSLRIPAPRIREQRHIVAAIDTERENQSSMCAALTRRLSLLAERRQALITATVTGQIDVTAARGVG</sequence>
<dbReference type="CDD" id="cd17248">
    <property type="entry name" value="RMtype1_S_AmiI-TRD2-CR2_like"/>
    <property type="match status" value="1"/>
</dbReference>
<protein>
    <submittedName>
        <fullName evidence="5">Type I restriction enzyme S subunit</fullName>
        <ecNumber evidence="5">3.1.21.3</ecNumber>
    </submittedName>
</protein>
<dbReference type="GO" id="GO:0003677">
    <property type="term" value="F:DNA binding"/>
    <property type="evidence" value="ECO:0007669"/>
    <property type="project" value="UniProtKB-KW"/>
</dbReference>
<dbReference type="InterPro" id="IPR052021">
    <property type="entry name" value="Type-I_RS_S_subunit"/>
</dbReference>
<dbReference type="Gene3D" id="3.90.220.20">
    <property type="entry name" value="DNA methylase specificity domains"/>
    <property type="match status" value="2"/>
</dbReference>
<reference evidence="5 6" key="1">
    <citation type="submission" date="2020-08" db="EMBL/GenBank/DDBJ databases">
        <title>Sequencing the genomes of 1000 actinobacteria strains.</title>
        <authorList>
            <person name="Klenk H.-P."/>
        </authorList>
    </citation>
    <scope>NUCLEOTIDE SEQUENCE [LARGE SCALE GENOMIC DNA]</scope>
    <source>
        <strain evidence="5 6">DSM 45518</strain>
    </source>
</reference>
<dbReference type="EMBL" id="JACHMF010000001">
    <property type="protein sequence ID" value="MBB4689909.1"/>
    <property type="molecule type" value="Genomic_DNA"/>
</dbReference>